<accession>A0A2U2BR69</accession>
<keyword evidence="1" id="KW-0472">Membrane</keyword>
<dbReference type="AlphaFoldDB" id="A0A2U2BR69"/>
<evidence type="ECO:0000256" key="2">
    <source>
        <dbReference type="SAM" id="SignalP"/>
    </source>
</evidence>
<keyword evidence="1" id="KW-0812">Transmembrane</keyword>
<dbReference type="InterPro" id="IPR027843">
    <property type="entry name" value="DUF4440"/>
</dbReference>
<keyword evidence="5" id="KW-1185">Reference proteome</keyword>
<comment type="caution">
    <text evidence="4">The sequence shown here is derived from an EMBL/GenBank/DDBJ whole genome shotgun (WGS) entry which is preliminary data.</text>
</comment>
<evidence type="ECO:0000313" key="5">
    <source>
        <dbReference type="Proteomes" id="UP000245168"/>
    </source>
</evidence>
<dbReference type="Gene3D" id="3.10.450.50">
    <property type="match status" value="1"/>
</dbReference>
<dbReference type="EMBL" id="QEXV01000006">
    <property type="protein sequence ID" value="PWE16503.1"/>
    <property type="molecule type" value="Genomic_DNA"/>
</dbReference>
<feature type="transmembrane region" description="Helical" evidence="1">
    <location>
        <begin position="149"/>
        <end position="172"/>
    </location>
</feature>
<dbReference type="RefSeq" id="WP_109253658.1">
    <property type="nucleotide sequence ID" value="NZ_QEXV01000006.1"/>
</dbReference>
<sequence>MGRMRTMLAACALACLSSAHADQPTEESAIRARADAWMEAMEAKDADTLDAVMAEEYALQILGGPNARVPRAEWIENATSSDWVHHGFRRPHVTVHDDVAVMVSSYAYKSPWRPPLPPTPTRSLVIDIWEQQGGEWRVVRRYAGLPRSMFWTGGVLLVVLSGLVFGTLGWLLGRRRRG</sequence>
<organism evidence="4 5">
    <name type="scientific">Marinicauda salina</name>
    <dbReference type="NCBI Taxonomy" id="2135793"/>
    <lineage>
        <taxon>Bacteria</taxon>
        <taxon>Pseudomonadati</taxon>
        <taxon>Pseudomonadota</taxon>
        <taxon>Alphaproteobacteria</taxon>
        <taxon>Maricaulales</taxon>
        <taxon>Maricaulaceae</taxon>
        <taxon>Marinicauda</taxon>
    </lineage>
</organism>
<proteinExistence type="predicted"/>
<gene>
    <name evidence="4" type="ORF">DDZ18_12080</name>
</gene>
<evidence type="ECO:0000313" key="4">
    <source>
        <dbReference type="EMBL" id="PWE16503.1"/>
    </source>
</evidence>
<dbReference type="OrthoDB" id="7564479at2"/>
<evidence type="ECO:0000256" key="1">
    <source>
        <dbReference type="SAM" id="Phobius"/>
    </source>
</evidence>
<dbReference type="Pfam" id="PF14534">
    <property type="entry name" value="DUF4440"/>
    <property type="match status" value="1"/>
</dbReference>
<feature type="domain" description="DUF4440" evidence="3">
    <location>
        <begin position="30"/>
        <end position="138"/>
    </location>
</feature>
<dbReference type="Proteomes" id="UP000245168">
    <property type="component" value="Unassembled WGS sequence"/>
</dbReference>
<dbReference type="SUPFAM" id="SSF54427">
    <property type="entry name" value="NTF2-like"/>
    <property type="match status" value="1"/>
</dbReference>
<keyword evidence="1" id="KW-1133">Transmembrane helix</keyword>
<dbReference type="InterPro" id="IPR032710">
    <property type="entry name" value="NTF2-like_dom_sf"/>
</dbReference>
<protein>
    <recommendedName>
        <fullName evidence="3">DUF4440 domain-containing protein</fullName>
    </recommendedName>
</protein>
<evidence type="ECO:0000259" key="3">
    <source>
        <dbReference type="Pfam" id="PF14534"/>
    </source>
</evidence>
<feature type="chain" id="PRO_5015705870" description="DUF4440 domain-containing protein" evidence="2">
    <location>
        <begin position="22"/>
        <end position="178"/>
    </location>
</feature>
<reference evidence="5" key="1">
    <citation type="submission" date="2018-05" db="EMBL/GenBank/DDBJ databases">
        <authorList>
            <person name="Liu B.-T."/>
        </authorList>
    </citation>
    <scope>NUCLEOTIDE SEQUENCE [LARGE SCALE GENOMIC DNA]</scope>
    <source>
        <strain evidence="5">WD6-1</strain>
    </source>
</reference>
<name>A0A2U2BR69_9PROT</name>
<feature type="signal peptide" evidence="2">
    <location>
        <begin position="1"/>
        <end position="21"/>
    </location>
</feature>
<keyword evidence="2" id="KW-0732">Signal</keyword>